<evidence type="ECO:0000313" key="3">
    <source>
        <dbReference type="Proteomes" id="UP000257109"/>
    </source>
</evidence>
<reference evidence="2" key="1">
    <citation type="submission" date="2018-05" db="EMBL/GenBank/DDBJ databases">
        <title>Draft genome of Mucuna pruriens seed.</title>
        <authorList>
            <person name="Nnadi N.E."/>
            <person name="Vos R."/>
            <person name="Hasami M.H."/>
            <person name="Devisetty U.K."/>
            <person name="Aguiy J.C."/>
        </authorList>
    </citation>
    <scope>NUCLEOTIDE SEQUENCE [LARGE SCALE GENOMIC DNA]</scope>
    <source>
        <strain evidence="2">JCA_2017</strain>
    </source>
</reference>
<evidence type="ECO:0000259" key="1">
    <source>
        <dbReference type="Pfam" id="PF07727"/>
    </source>
</evidence>
<protein>
    <recommendedName>
        <fullName evidence="1">Reverse transcriptase Ty1/copia-type domain-containing protein</fullName>
    </recommendedName>
</protein>
<dbReference type="AlphaFoldDB" id="A0A371F9G8"/>
<feature type="non-terminal residue" evidence="2">
    <location>
        <position position="182"/>
    </location>
</feature>
<dbReference type="EMBL" id="QJKJ01010062">
    <property type="protein sequence ID" value="RDX74793.1"/>
    <property type="molecule type" value="Genomic_DNA"/>
</dbReference>
<accession>A0A371F9G8</accession>
<sequence>MVEAIQIEIDTLNLKKTWEFVDPPKGVVPIGNKWDDSNGSKPACSQGFNQIEGLDLFETFSPMAKLFAVDILLALASIHQLDVNNAFLHNNLHEAVCMRVGAVKAGCLSLYMGPVDNGLKIIGFLTTYDFQQASTDHIFFIHLFWYANIIQNQPLVPLHGLHEGGTSRYATLHVSSSDRVEI</sequence>
<keyword evidence="3" id="KW-1185">Reference proteome</keyword>
<comment type="caution">
    <text evidence="2">The sequence shown here is derived from an EMBL/GenBank/DDBJ whole genome shotgun (WGS) entry which is preliminary data.</text>
</comment>
<dbReference type="Proteomes" id="UP000257109">
    <property type="component" value="Unassembled WGS sequence"/>
</dbReference>
<feature type="non-terminal residue" evidence="2">
    <location>
        <position position="1"/>
    </location>
</feature>
<dbReference type="STRING" id="157652.A0A371F9G8"/>
<evidence type="ECO:0000313" key="2">
    <source>
        <dbReference type="EMBL" id="RDX74793.1"/>
    </source>
</evidence>
<dbReference type="OrthoDB" id="7473114at2759"/>
<gene>
    <name evidence="2" type="ORF">CR513_45424</name>
</gene>
<dbReference type="InterPro" id="IPR013103">
    <property type="entry name" value="RVT_2"/>
</dbReference>
<dbReference type="Pfam" id="PF07727">
    <property type="entry name" value="RVT_2"/>
    <property type="match status" value="1"/>
</dbReference>
<proteinExistence type="predicted"/>
<feature type="domain" description="Reverse transcriptase Ty1/copia-type" evidence="1">
    <location>
        <begin position="16"/>
        <end position="99"/>
    </location>
</feature>
<organism evidence="2 3">
    <name type="scientific">Mucuna pruriens</name>
    <name type="common">Velvet bean</name>
    <name type="synonym">Dolichos pruriens</name>
    <dbReference type="NCBI Taxonomy" id="157652"/>
    <lineage>
        <taxon>Eukaryota</taxon>
        <taxon>Viridiplantae</taxon>
        <taxon>Streptophyta</taxon>
        <taxon>Embryophyta</taxon>
        <taxon>Tracheophyta</taxon>
        <taxon>Spermatophyta</taxon>
        <taxon>Magnoliopsida</taxon>
        <taxon>eudicotyledons</taxon>
        <taxon>Gunneridae</taxon>
        <taxon>Pentapetalae</taxon>
        <taxon>rosids</taxon>
        <taxon>fabids</taxon>
        <taxon>Fabales</taxon>
        <taxon>Fabaceae</taxon>
        <taxon>Papilionoideae</taxon>
        <taxon>50 kb inversion clade</taxon>
        <taxon>NPAAA clade</taxon>
        <taxon>indigoferoid/millettioid clade</taxon>
        <taxon>Phaseoleae</taxon>
        <taxon>Mucuna</taxon>
    </lineage>
</organism>
<name>A0A371F9G8_MUCPR</name>